<dbReference type="OrthoDB" id="3269047at2759"/>
<accession>A0A1J8QLW5</accession>
<gene>
    <name evidence="2" type="ORF">AZE42_00868</name>
</gene>
<dbReference type="EMBL" id="LVVM01000339">
    <property type="protein sequence ID" value="OJA20875.1"/>
    <property type="molecule type" value="Genomic_DNA"/>
</dbReference>
<evidence type="ECO:0000313" key="2">
    <source>
        <dbReference type="EMBL" id="OJA20875.1"/>
    </source>
</evidence>
<evidence type="ECO:0000313" key="3">
    <source>
        <dbReference type="Proteomes" id="UP000183567"/>
    </source>
</evidence>
<feature type="compositionally biased region" description="Acidic residues" evidence="1">
    <location>
        <begin position="530"/>
        <end position="540"/>
    </location>
</feature>
<name>A0A1J8QLW5_9AGAM</name>
<organism evidence="2 3">
    <name type="scientific">Rhizopogon vesiculosus</name>
    <dbReference type="NCBI Taxonomy" id="180088"/>
    <lineage>
        <taxon>Eukaryota</taxon>
        <taxon>Fungi</taxon>
        <taxon>Dikarya</taxon>
        <taxon>Basidiomycota</taxon>
        <taxon>Agaricomycotina</taxon>
        <taxon>Agaricomycetes</taxon>
        <taxon>Agaricomycetidae</taxon>
        <taxon>Boletales</taxon>
        <taxon>Suillineae</taxon>
        <taxon>Rhizopogonaceae</taxon>
        <taxon>Rhizopogon</taxon>
    </lineage>
</organism>
<feature type="region of interest" description="Disordered" evidence="1">
    <location>
        <begin position="465"/>
        <end position="563"/>
    </location>
</feature>
<feature type="compositionally biased region" description="Pro residues" evidence="1">
    <location>
        <begin position="207"/>
        <end position="216"/>
    </location>
</feature>
<dbReference type="AlphaFoldDB" id="A0A1J8QLW5"/>
<feature type="region of interest" description="Disordered" evidence="1">
    <location>
        <begin position="184"/>
        <end position="226"/>
    </location>
</feature>
<feature type="compositionally biased region" description="Polar residues" evidence="1">
    <location>
        <begin position="266"/>
        <end position="285"/>
    </location>
</feature>
<protein>
    <submittedName>
        <fullName evidence="2">Uncharacterized protein</fullName>
    </submittedName>
</protein>
<feature type="region of interest" description="Disordered" evidence="1">
    <location>
        <begin position="1"/>
        <end position="170"/>
    </location>
</feature>
<keyword evidence="3" id="KW-1185">Reference proteome</keyword>
<dbReference type="Proteomes" id="UP000183567">
    <property type="component" value="Unassembled WGS sequence"/>
</dbReference>
<feature type="compositionally biased region" description="Polar residues" evidence="1">
    <location>
        <begin position="148"/>
        <end position="158"/>
    </location>
</feature>
<feature type="compositionally biased region" description="Polar residues" evidence="1">
    <location>
        <begin position="465"/>
        <end position="476"/>
    </location>
</feature>
<comment type="caution">
    <text evidence="2">The sequence shown here is derived from an EMBL/GenBank/DDBJ whole genome shotgun (WGS) entry which is preliminary data.</text>
</comment>
<feature type="compositionally biased region" description="Polar residues" evidence="1">
    <location>
        <begin position="120"/>
        <end position="140"/>
    </location>
</feature>
<feature type="compositionally biased region" description="Low complexity" evidence="1">
    <location>
        <begin position="217"/>
        <end position="226"/>
    </location>
</feature>
<reference evidence="2 3" key="1">
    <citation type="submission" date="2016-03" db="EMBL/GenBank/DDBJ databases">
        <title>Comparative genomics of the ectomycorrhizal sister species Rhizopogon vinicolor and Rhizopogon vesiculosus (Basidiomycota: Boletales) reveals a divergence of the mating type B locus.</title>
        <authorList>
            <person name="Mujic A.B."/>
            <person name="Kuo A."/>
            <person name="Tritt A."/>
            <person name="Lipzen A."/>
            <person name="Chen C."/>
            <person name="Johnson J."/>
            <person name="Sharma A."/>
            <person name="Barry K."/>
            <person name="Grigoriev I.V."/>
            <person name="Spatafora J.W."/>
        </authorList>
    </citation>
    <scope>NUCLEOTIDE SEQUENCE [LARGE SCALE GENOMIC DNA]</scope>
    <source>
        <strain evidence="2 3">AM-OR11-056</strain>
    </source>
</reference>
<feature type="compositionally biased region" description="Low complexity" evidence="1">
    <location>
        <begin position="302"/>
        <end position="316"/>
    </location>
</feature>
<feature type="compositionally biased region" description="Polar residues" evidence="1">
    <location>
        <begin position="48"/>
        <end position="57"/>
    </location>
</feature>
<feature type="region of interest" description="Disordered" evidence="1">
    <location>
        <begin position="265"/>
        <end position="285"/>
    </location>
</feature>
<proteinExistence type="predicted"/>
<feature type="region of interest" description="Disordered" evidence="1">
    <location>
        <begin position="297"/>
        <end position="354"/>
    </location>
</feature>
<sequence length="563" mass="58959">MSAATTRMPPTKSRDPHPVKVTNLDQSAPHPKVELKEPHNASGRPPVTKQTSSQQVYTKKIPHRSSKPIINWFQRKLAGTVKTRRAPDTAPAQKPPNGKSRPSGASASHSRSNSRSVSSPLPQVTPSSSQRQGVTGNGSRNGHRLVTSAASNRKTISLNGEGDLDTGFIHSDDEDLDASTHRSSLARDSLWSPASALEADEDASLRPLPPSAPPSPSLSHSSSSYLSNPRTFRSIAASTKPTTVLSIDLGPAGVGHIAQAPVTPVTPVNSRFQPHARTSSTGTNGVISSGASITFSALPPQSSSRSQSSMNFNSSNTGLLGPTNPHVPGLQAPLYTAYHPRNNPRPSSPPMDNASVLTLASSAYAMPGARLTMGSMGSATLSGLLGGGDSISHLGDSFTGDGEGEVMSQFVLGDDERQDVDVERDVDASVRALRPRSSRRGSWDSEVSGWSARILGTGGAMSLGSKSLWTTNSTKTGGPPGMDDEGHDEATGGLETSLEDKSSSDTQDQNDESVLEEPIVGDGQHSAEETVVEEFSESFDDVTATPSRATGPTVVSKLSIAET</sequence>
<feature type="compositionally biased region" description="Low complexity" evidence="1">
    <location>
        <begin position="100"/>
        <end position="119"/>
    </location>
</feature>
<evidence type="ECO:0000256" key="1">
    <source>
        <dbReference type="SAM" id="MobiDB-lite"/>
    </source>
</evidence>